<gene>
    <name evidence="1" type="ORF">AVEN_73200_1</name>
</gene>
<sequence>MSTKEFISIDDDILTEVPIDNGNDIIQRHMNKYSSDDDECNINENISDEEQLSIKSYGSFLDTVPELEKFAISQADAEMLELLKNTRILTERRIIHKKVCTESNAGLF</sequence>
<evidence type="ECO:0000313" key="2">
    <source>
        <dbReference type="Proteomes" id="UP000499080"/>
    </source>
</evidence>
<dbReference type="Proteomes" id="UP000499080">
    <property type="component" value="Unassembled WGS sequence"/>
</dbReference>
<dbReference type="EMBL" id="BGPR01027550">
    <property type="protein sequence ID" value="GBN98129.1"/>
    <property type="molecule type" value="Genomic_DNA"/>
</dbReference>
<keyword evidence="2" id="KW-1185">Reference proteome</keyword>
<protein>
    <submittedName>
        <fullName evidence="1">Uncharacterized protein</fullName>
    </submittedName>
</protein>
<comment type="caution">
    <text evidence="1">The sequence shown here is derived from an EMBL/GenBank/DDBJ whole genome shotgun (WGS) entry which is preliminary data.</text>
</comment>
<name>A0A4Y2TFE6_ARAVE</name>
<dbReference type="AlphaFoldDB" id="A0A4Y2TFE6"/>
<proteinExistence type="predicted"/>
<accession>A0A4Y2TFE6</accession>
<evidence type="ECO:0000313" key="1">
    <source>
        <dbReference type="EMBL" id="GBN98129.1"/>
    </source>
</evidence>
<organism evidence="1 2">
    <name type="scientific">Araneus ventricosus</name>
    <name type="common">Orbweaver spider</name>
    <name type="synonym">Epeira ventricosa</name>
    <dbReference type="NCBI Taxonomy" id="182803"/>
    <lineage>
        <taxon>Eukaryota</taxon>
        <taxon>Metazoa</taxon>
        <taxon>Ecdysozoa</taxon>
        <taxon>Arthropoda</taxon>
        <taxon>Chelicerata</taxon>
        <taxon>Arachnida</taxon>
        <taxon>Araneae</taxon>
        <taxon>Araneomorphae</taxon>
        <taxon>Entelegynae</taxon>
        <taxon>Araneoidea</taxon>
        <taxon>Araneidae</taxon>
        <taxon>Araneus</taxon>
    </lineage>
</organism>
<reference evidence="1 2" key="1">
    <citation type="journal article" date="2019" name="Sci. Rep.">
        <title>Orb-weaving spider Araneus ventricosus genome elucidates the spidroin gene catalogue.</title>
        <authorList>
            <person name="Kono N."/>
            <person name="Nakamura H."/>
            <person name="Ohtoshi R."/>
            <person name="Moran D.A.P."/>
            <person name="Shinohara A."/>
            <person name="Yoshida Y."/>
            <person name="Fujiwara M."/>
            <person name="Mori M."/>
            <person name="Tomita M."/>
            <person name="Arakawa K."/>
        </authorList>
    </citation>
    <scope>NUCLEOTIDE SEQUENCE [LARGE SCALE GENOMIC DNA]</scope>
</reference>